<gene>
    <name evidence="2" type="ORF">AVEN_167325_1</name>
</gene>
<sequence>MELIRQQNGLDSKAVPPLLRRRSIPFQQLIPSSGLLPELPWTVLIVLSLSIQGDVDDSFNPPILKAIEIKGPQNTGSPTRREAIRTSCFPLSSRYPPSGTDRRPRWPSSKVTALGSESSRFETRFH</sequence>
<accession>A0A4Y2DBT2</accession>
<dbReference type="Proteomes" id="UP000499080">
    <property type="component" value="Unassembled WGS sequence"/>
</dbReference>
<keyword evidence="3" id="KW-1185">Reference proteome</keyword>
<evidence type="ECO:0000313" key="3">
    <source>
        <dbReference type="Proteomes" id="UP000499080"/>
    </source>
</evidence>
<comment type="caution">
    <text evidence="2">The sequence shown here is derived from an EMBL/GenBank/DDBJ whole genome shotgun (WGS) entry which is preliminary data.</text>
</comment>
<evidence type="ECO:0000256" key="1">
    <source>
        <dbReference type="SAM" id="MobiDB-lite"/>
    </source>
</evidence>
<organism evidence="2 3">
    <name type="scientific">Araneus ventricosus</name>
    <name type="common">Orbweaver spider</name>
    <name type="synonym">Epeira ventricosa</name>
    <dbReference type="NCBI Taxonomy" id="182803"/>
    <lineage>
        <taxon>Eukaryota</taxon>
        <taxon>Metazoa</taxon>
        <taxon>Ecdysozoa</taxon>
        <taxon>Arthropoda</taxon>
        <taxon>Chelicerata</taxon>
        <taxon>Arachnida</taxon>
        <taxon>Araneae</taxon>
        <taxon>Araneomorphae</taxon>
        <taxon>Entelegynae</taxon>
        <taxon>Araneoidea</taxon>
        <taxon>Araneidae</taxon>
        <taxon>Araneus</taxon>
    </lineage>
</organism>
<feature type="region of interest" description="Disordered" evidence="1">
    <location>
        <begin position="69"/>
        <end position="126"/>
    </location>
</feature>
<reference evidence="2 3" key="1">
    <citation type="journal article" date="2019" name="Sci. Rep.">
        <title>Orb-weaving spider Araneus ventricosus genome elucidates the spidroin gene catalogue.</title>
        <authorList>
            <person name="Kono N."/>
            <person name="Nakamura H."/>
            <person name="Ohtoshi R."/>
            <person name="Moran D.A.P."/>
            <person name="Shinohara A."/>
            <person name="Yoshida Y."/>
            <person name="Fujiwara M."/>
            <person name="Mori M."/>
            <person name="Tomita M."/>
            <person name="Arakawa K."/>
        </authorList>
    </citation>
    <scope>NUCLEOTIDE SEQUENCE [LARGE SCALE GENOMIC DNA]</scope>
</reference>
<protein>
    <submittedName>
        <fullName evidence="2">Uncharacterized protein</fullName>
    </submittedName>
</protein>
<dbReference type="AlphaFoldDB" id="A0A4Y2DBT2"/>
<evidence type="ECO:0000313" key="2">
    <source>
        <dbReference type="EMBL" id="GBM14243.1"/>
    </source>
</evidence>
<proteinExistence type="predicted"/>
<name>A0A4Y2DBT2_ARAVE</name>
<dbReference type="EMBL" id="BGPR01000340">
    <property type="protein sequence ID" value="GBM14243.1"/>
    <property type="molecule type" value="Genomic_DNA"/>
</dbReference>
<feature type="compositionally biased region" description="Polar residues" evidence="1">
    <location>
        <begin position="109"/>
        <end position="118"/>
    </location>
</feature>